<evidence type="ECO:0000313" key="19">
    <source>
        <dbReference type="EMBL" id="EAP71388.1"/>
    </source>
</evidence>
<dbReference type="InterPro" id="IPR036263">
    <property type="entry name" value="Chorismate_II_sf"/>
</dbReference>
<evidence type="ECO:0000256" key="13">
    <source>
        <dbReference type="ARBA" id="ARBA00031520"/>
    </source>
</evidence>
<protein>
    <recommendedName>
        <fullName evidence="7">Bifunctional chorismate mutase/prephenate dehydratase</fullName>
        <ecNumber evidence="6">4.2.1.51</ecNumber>
        <ecNumber evidence="5">5.4.99.5</ecNumber>
    </recommendedName>
    <alternativeName>
        <fullName evidence="13">Chorismate mutase-prephenate dehydratase</fullName>
    </alternativeName>
    <alternativeName>
        <fullName evidence="12">p-protein</fullName>
    </alternativeName>
</protein>
<dbReference type="Gene3D" id="3.40.190.10">
    <property type="entry name" value="Periplasmic binding protein-like II"/>
    <property type="match status" value="2"/>
</dbReference>
<comment type="pathway">
    <text evidence="3">Amino-acid biosynthesis; L-phenylalanine biosynthesis; phenylpyruvate from prephenate: step 1/1.</text>
</comment>
<dbReference type="FunFam" id="3.40.190.10:FF:000034">
    <property type="entry name" value="Chorismate mutase/prephenate dehydratase"/>
    <property type="match status" value="1"/>
</dbReference>
<evidence type="ECO:0000256" key="1">
    <source>
        <dbReference type="ARBA" id="ARBA00000824"/>
    </source>
</evidence>
<proteinExistence type="predicted"/>
<dbReference type="InterPro" id="IPR002701">
    <property type="entry name" value="CM_II_prokaryot"/>
</dbReference>
<keyword evidence="8" id="KW-0028">Amino-acid biosynthesis</keyword>
<feature type="domain" description="ACT" evidence="18">
    <location>
        <begin position="385"/>
        <end position="462"/>
    </location>
</feature>
<dbReference type="NCBIfam" id="TIGR01807">
    <property type="entry name" value="CM_P2"/>
    <property type="match status" value="1"/>
</dbReference>
<dbReference type="PANTHER" id="PTHR21022">
    <property type="entry name" value="PREPHENATE DEHYDRATASE P PROTEIN"/>
    <property type="match status" value="1"/>
</dbReference>
<dbReference type="PROSITE" id="PS51671">
    <property type="entry name" value="ACT"/>
    <property type="match status" value="1"/>
</dbReference>
<feature type="domain" description="Chorismate mutase" evidence="16">
    <location>
        <begin position="108"/>
        <end position="198"/>
    </location>
</feature>
<feature type="region of interest" description="Disordered" evidence="15">
    <location>
        <begin position="1"/>
        <end position="21"/>
    </location>
</feature>
<evidence type="ECO:0000256" key="5">
    <source>
        <dbReference type="ARBA" id="ARBA00012404"/>
    </source>
</evidence>
<sequence length="465" mass="51087">MCRSSSTTNPATKPSWRRRARRDWCSSRATSPWAACGRASTTRCRWRAWRRWSTSCASSSGPPPEPHAATKAEHCAKRPLCAAICNLLPNPIPTMTSQSDETSQNKDAALAAELAPLRTQIDAIDSQLLTLLSDRAKVAQAVGEVKKRYASPAFRPDRELQVIRKVQSSNPGPLHGESIAAIWREVMSACRGLEQALRIGYLGPTGTFTEQAVIAHFGHEIQPMPCPSIDEVFRAAESGTVDCGVVPVENSTEGVVSRTLDLFLQTSLKISGEIALRVHHNLLHKTGDMSQVKVVRAHAQALAQCQHWLNTNYPHLPREAVSSNAEAARVAGEDETVAALASVQAANRYGLHVVRANVEDDPHNRTRFVVISNYETEPSGRDQTSLILSVPNEAGAVYRLLAPLAENGVSMCRFESRPARSGAWEYYFYVDVEGHQRDPQVARALEKLRHDAAYFKVLGSYPSAH</sequence>
<dbReference type="GO" id="GO:0046417">
    <property type="term" value="P:chorismate metabolic process"/>
    <property type="evidence" value="ECO:0007669"/>
    <property type="project" value="InterPro"/>
</dbReference>
<dbReference type="PANTHER" id="PTHR21022:SF19">
    <property type="entry name" value="PREPHENATE DEHYDRATASE-RELATED"/>
    <property type="match status" value="1"/>
</dbReference>
<keyword evidence="19" id="KW-0413">Isomerase</keyword>
<comment type="function">
    <text evidence="2">Catalyzes the Claisen rearrangement of chorismate to prephenate and the decarboxylation/dehydration of prephenate to phenylpyruvate.</text>
</comment>
<dbReference type="Pfam" id="PF01817">
    <property type="entry name" value="CM_2"/>
    <property type="match status" value="1"/>
</dbReference>
<dbReference type="PROSITE" id="PS00857">
    <property type="entry name" value="PREPHENATE_DEHYDR_1"/>
    <property type="match status" value="1"/>
</dbReference>
<evidence type="ECO:0000256" key="4">
    <source>
        <dbReference type="ARBA" id="ARBA00004817"/>
    </source>
</evidence>
<dbReference type="InterPro" id="IPR036979">
    <property type="entry name" value="CM_dom_sf"/>
</dbReference>
<dbReference type="SUPFAM" id="SSF55021">
    <property type="entry name" value="ACT-like"/>
    <property type="match status" value="1"/>
</dbReference>
<evidence type="ECO:0000259" key="16">
    <source>
        <dbReference type="PROSITE" id="PS51168"/>
    </source>
</evidence>
<dbReference type="Pfam" id="PF01842">
    <property type="entry name" value="ACT"/>
    <property type="match status" value="1"/>
</dbReference>
<keyword evidence="10" id="KW-0584">Phenylalanine biosynthesis</keyword>
<dbReference type="SUPFAM" id="SSF48600">
    <property type="entry name" value="Chorismate mutase II"/>
    <property type="match status" value="1"/>
</dbReference>
<dbReference type="GO" id="GO:0005737">
    <property type="term" value="C:cytoplasm"/>
    <property type="evidence" value="ECO:0007669"/>
    <property type="project" value="InterPro"/>
</dbReference>
<dbReference type="AlphaFoldDB" id="A0AB33V9D3"/>
<dbReference type="GO" id="GO:0009094">
    <property type="term" value="P:L-phenylalanine biosynthetic process"/>
    <property type="evidence" value="ECO:0007669"/>
    <property type="project" value="UniProtKB-KW"/>
</dbReference>
<evidence type="ECO:0000313" key="20">
    <source>
        <dbReference type="Proteomes" id="UP000005933"/>
    </source>
</evidence>
<dbReference type="FunFam" id="3.40.190.10:FF:000029">
    <property type="entry name" value="Chorismate mutase/Prephenate dehydratase"/>
    <property type="match status" value="1"/>
</dbReference>
<evidence type="ECO:0000256" key="8">
    <source>
        <dbReference type="ARBA" id="ARBA00022605"/>
    </source>
</evidence>
<evidence type="ECO:0000256" key="15">
    <source>
        <dbReference type="SAM" id="MobiDB-lite"/>
    </source>
</evidence>
<name>A0AB33V9D3_RALSU</name>
<dbReference type="InterPro" id="IPR001086">
    <property type="entry name" value="Preph_deHydtase"/>
</dbReference>
<reference evidence="19 20" key="1">
    <citation type="journal article" date="2006" name="Mol. Plant Microbe Interact.">
        <title>Identification of open reading frames unique to a select agent: Ralstonia solanacearum race 3 biovar 2.</title>
        <authorList>
            <person name="Gabriel D.W."/>
            <person name="Allen C."/>
            <person name="Schell M."/>
            <person name="Denny T.P."/>
            <person name="Greenberg J.T."/>
            <person name="Duan Y.P."/>
            <person name="Flores-Cruz Z."/>
            <person name="Huang Q."/>
            <person name="Clifford J.M."/>
            <person name="Presting G."/>
            <person name="Gonzalez E.T."/>
            <person name="Reddy J."/>
            <person name="Elphinstone J."/>
            <person name="Swanson J."/>
            <person name="Yao J."/>
            <person name="Mulholland V."/>
            <person name="Liu L."/>
            <person name="Farmerie W."/>
            <person name="Patnaikuni M."/>
            <person name="Balogh B."/>
            <person name="Norman D."/>
            <person name="Alvarez A."/>
            <person name="Castillo J.A."/>
            <person name="Jones J."/>
            <person name="Saddler G."/>
            <person name="Walunas T."/>
            <person name="Zhukov A."/>
            <person name="Mikhailova N."/>
        </authorList>
    </citation>
    <scope>NUCLEOTIDE SEQUENCE [LARGE SCALE GENOMIC DNA]</scope>
    <source>
        <strain evidence="19 20">UW551</strain>
    </source>
</reference>
<gene>
    <name evidence="19" type="ORF">RRSL_01082</name>
</gene>
<evidence type="ECO:0000256" key="6">
    <source>
        <dbReference type="ARBA" id="ARBA00013147"/>
    </source>
</evidence>
<dbReference type="InterPro" id="IPR018528">
    <property type="entry name" value="Preph_deHydtase_CS"/>
</dbReference>
<dbReference type="SUPFAM" id="SSF53850">
    <property type="entry name" value="Periplasmic binding protein-like II"/>
    <property type="match status" value="1"/>
</dbReference>
<dbReference type="GO" id="GO:0004664">
    <property type="term" value="F:prephenate dehydratase activity"/>
    <property type="evidence" value="ECO:0007669"/>
    <property type="project" value="UniProtKB-EC"/>
</dbReference>
<feature type="compositionally biased region" description="Polar residues" evidence="15">
    <location>
        <begin position="1"/>
        <end position="12"/>
    </location>
</feature>
<dbReference type="InterPro" id="IPR045865">
    <property type="entry name" value="ACT-like_dom_sf"/>
</dbReference>
<accession>A0AB33V9D3</accession>
<dbReference type="InterPro" id="IPR010957">
    <property type="entry name" value="G/b/e-P-prot_chorismate_mutase"/>
</dbReference>
<dbReference type="Gene3D" id="1.20.59.10">
    <property type="entry name" value="Chorismate mutase"/>
    <property type="match status" value="1"/>
</dbReference>
<keyword evidence="9" id="KW-0057">Aromatic amino acid biosynthesis</keyword>
<keyword evidence="11 19" id="KW-0456">Lyase</keyword>
<dbReference type="PROSITE" id="PS51171">
    <property type="entry name" value="PREPHENATE_DEHYDR_3"/>
    <property type="match status" value="1"/>
</dbReference>
<evidence type="ECO:0000256" key="3">
    <source>
        <dbReference type="ARBA" id="ARBA00004741"/>
    </source>
</evidence>
<dbReference type="Gene3D" id="3.30.70.260">
    <property type="match status" value="1"/>
</dbReference>
<dbReference type="InterPro" id="IPR002912">
    <property type="entry name" value="ACT_dom"/>
</dbReference>
<evidence type="ECO:0000256" key="9">
    <source>
        <dbReference type="ARBA" id="ARBA00023141"/>
    </source>
</evidence>
<organism evidence="19 20">
    <name type="scientific">Ralstonia solanacearum (strain UW551)</name>
    <dbReference type="NCBI Taxonomy" id="342110"/>
    <lineage>
        <taxon>Bacteria</taxon>
        <taxon>Pseudomonadati</taxon>
        <taxon>Pseudomonadota</taxon>
        <taxon>Betaproteobacteria</taxon>
        <taxon>Burkholderiales</taxon>
        <taxon>Burkholderiaceae</taxon>
        <taxon>Ralstonia</taxon>
        <taxon>Ralstonia solanacearum species complex</taxon>
    </lineage>
</organism>
<dbReference type="GO" id="GO:0004106">
    <property type="term" value="F:chorismate mutase activity"/>
    <property type="evidence" value="ECO:0007669"/>
    <property type="project" value="UniProtKB-EC"/>
</dbReference>
<evidence type="ECO:0000259" key="17">
    <source>
        <dbReference type="PROSITE" id="PS51171"/>
    </source>
</evidence>
<evidence type="ECO:0000256" key="11">
    <source>
        <dbReference type="ARBA" id="ARBA00023239"/>
    </source>
</evidence>
<evidence type="ECO:0000256" key="14">
    <source>
        <dbReference type="ARBA" id="ARBA00047848"/>
    </source>
</evidence>
<dbReference type="Pfam" id="PF00800">
    <property type="entry name" value="PDT"/>
    <property type="match status" value="1"/>
</dbReference>
<evidence type="ECO:0000256" key="10">
    <source>
        <dbReference type="ARBA" id="ARBA00023222"/>
    </source>
</evidence>
<evidence type="ECO:0000259" key="18">
    <source>
        <dbReference type="PROSITE" id="PS51671"/>
    </source>
</evidence>
<dbReference type="FunFam" id="3.30.70.260:FF:000012">
    <property type="entry name" value="Prephenate dehydratase"/>
    <property type="match status" value="1"/>
</dbReference>
<evidence type="ECO:0000256" key="7">
    <source>
        <dbReference type="ARBA" id="ARBA00014401"/>
    </source>
</evidence>
<dbReference type="CDD" id="cd04905">
    <property type="entry name" value="ACT_CM-PDT"/>
    <property type="match status" value="1"/>
</dbReference>
<dbReference type="NCBIfam" id="NF008865">
    <property type="entry name" value="PRK11898.1"/>
    <property type="match status" value="1"/>
</dbReference>
<dbReference type="CDD" id="cd13630">
    <property type="entry name" value="PBP2_PDT_1"/>
    <property type="match status" value="1"/>
</dbReference>
<comment type="pathway">
    <text evidence="4">Metabolic intermediate biosynthesis; prephenate biosynthesis; prephenate from chorismate: step 1/1.</text>
</comment>
<comment type="catalytic activity">
    <reaction evidence="14">
        <text>prephenate + H(+) = 3-phenylpyruvate + CO2 + H2O</text>
        <dbReference type="Rhea" id="RHEA:21648"/>
        <dbReference type="ChEBI" id="CHEBI:15377"/>
        <dbReference type="ChEBI" id="CHEBI:15378"/>
        <dbReference type="ChEBI" id="CHEBI:16526"/>
        <dbReference type="ChEBI" id="CHEBI:18005"/>
        <dbReference type="ChEBI" id="CHEBI:29934"/>
        <dbReference type="EC" id="4.2.1.51"/>
    </reaction>
</comment>
<comment type="caution">
    <text evidence="19">The sequence shown here is derived from an EMBL/GenBank/DDBJ whole genome shotgun (WGS) entry which is preliminary data.</text>
</comment>
<evidence type="ECO:0000256" key="12">
    <source>
        <dbReference type="ARBA" id="ARBA00031175"/>
    </source>
</evidence>
<evidence type="ECO:0000256" key="2">
    <source>
        <dbReference type="ARBA" id="ARBA00002364"/>
    </source>
</evidence>
<dbReference type="EMBL" id="AAKL01000054">
    <property type="protein sequence ID" value="EAP71388.1"/>
    <property type="molecule type" value="Genomic_DNA"/>
</dbReference>
<dbReference type="EC" id="4.2.1.51" evidence="6"/>
<comment type="catalytic activity">
    <reaction evidence="1">
        <text>chorismate = prephenate</text>
        <dbReference type="Rhea" id="RHEA:13897"/>
        <dbReference type="ChEBI" id="CHEBI:29748"/>
        <dbReference type="ChEBI" id="CHEBI:29934"/>
        <dbReference type="EC" id="5.4.99.5"/>
    </reaction>
</comment>
<feature type="domain" description="Prephenate dehydratase" evidence="17">
    <location>
        <begin position="198"/>
        <end position="373"/>
    </location>
</feature>
<dbReference type="Proteomes" id="UP000005933">
    <property type="component" value="Unassembled WGS sequence"/>
</dbReference>
<dbReference type="SMART" id="SM00830">
    <property type="entry name" value="CM_2"/>
    <property type="match status" value="1"/>
</dbReference>
<dbReference type="EC" id="5.4.99.5" evidence="5"/>
<dbReference type="PROSITE" id="PS51168">
    <property type="entry name" value="CHORISMATE_MUT_2"/>
    <property type="match status" value="1"/>
</dbReference>